<evidence type="ECO:0000313" key="8">
    <source>
        <dbReference type="Proteomes" id="UP000703893"/>
    </source>
</evidence>
<dbReference type="PANTHER" id="PTHR30337">
    <property type="entry name" value="COMPONENT OF ATP-DEPENDENT DSDNA EXONUCLEASE"/>
    <property type="match status" value="1"/>
</dbReference>
<evidence type="ECO:0000256" key="4">
    <source>
        <dbReference type="ARBA" id="ARBA00022801"/>
    </source>
</evidence>
<dbReference type="EMBL" id="VGJX01000831">
    <property type="protein sequence ID" value="MBM3276038.1"/>
    <property type="molecule type" value="Genomic_DNA"/>
</dbReference>
<dbReference type="PANTHER" id="PTHR30337:SF0">
    <property type="entry name" value="NUCLEASE SBCCD SUBUNIT D"/>
    <property type="match status" value="1"/>
</dbReference>
<dbReference type="InterPro" id="IPR029052">
    <property type="entry name" value="Metallo-depent_PP-like"/>
</dbReference>
<name>A0A937X579_9BACT</name>
<feature type="non-terminal residue" evidence="7">
    <location>
        <position position="361"/>
    </location>
</feature>
<comment type="caution">
    <text evidence="7">The sequence shown here is derived from an EMBL/GenBank/DDBJ whole genome shotgun (WGS) entry which is preliminary data.</text>
</comment>
<proteinExistence type="inferred from homology"/>
<dbReference type="InterPro" id="IPR041796">
    <property type="entry name" value="Mre11_N"/>
</dbReference>
<dbReference type="InterPro" id="IPR014577">
    <property type="entry name" value="UCP033093_metalloPase"/>
</dbReference>
<dbReference type="GO" id="GO:0004527">
    <property type="term" value="F:exonuclease activity"/>
    <property type="evidence" value="ECO:0007669"/>
    <property type="project" value="UniProtKB-KW"/>
</dbReference>
<dbReference type="InterPro" id="IPR004843">
    <property type="entry name" value="Calcineurin-like_PHP"/>
</dbReference>
<comment type="similarity">
    <text evidence="1">Belongs to the SbcD family.</text>
</comment>
<protein>
    <recommendedName>
        <fullName evidence="2">Nuclease SbcCD subunit D</fullName>
    </recommendedName>
</protein>
<reference evidence="7 8" key="1">
    <citation type="submission" date="2019-03" db="EMBL/GenBank/DDBJ databases">
        <title>Lake Tanganyika Metagenome-Assembled Genomes (MAGs).</title>
        <authorList>
            <person name="Tran P."/>
        </authorList>
    </citation>
    <scope>NUCLEOTIDE SEQUENCE [LARGE SCALE GENOMIC DNA]</scope>
    <source>
        <strain evidence="7">K_DeepCast_65m_m2_236</strain>
    </source>
</reference>
<gene>
    <name evidence="7" type="ORF">FJZ00_12875</name>
</gene>
<dbReference type="CDD" id="cd00840">
    <property type="entry name" value="MPP_Mre11_N"/>
    <property type="match status" value="1"/>
</dbReference>
<dbReference type="SUPFAM" id="SSF56300">
    <property type="entry name" value="Metallo-dependent phosphatases"/>
    <property type="match status" value="1"/>
</dbReference>
<dbReference type="Proteomes" id="UP000703893">
    <property type="component" value="Unassembled WGS sequence"/>
</dbReference>
<evidence type="ECO:0000259" key="6">
    <source>
        <dbReference type="Pfam" id="PF00149"/>
    </source>
</evidence>
<evidence type="ECO:0000256" key="1">
    <source>
        <dbReference type="ARBA" id="ARBA00010555"/>
    </source>
</evidence>
<dbReference type="InterPro" id="IPR050535">
    <property type="entry name" value="DNA_Repair-Maintenance_Comp"/>
</dbReference>
<dbReference type="AlphaFoldDB" id="A0A937X579"/>
<organism evidence="7 8">
    <name type="scientific">Candidatus Tanganyikabacteria bacterium</name>
    <dbReference type="NCBI Taxonomy" id="2961651"/>
    <lineage>
        <taxon>Bacteria</taxon>
        <taxon>Bacillati</taxon>
        <taxon>Candidatus Sericytochromatia</taxon>
        <taxon>Candidatus Tanganyikabacteria</taxon>
    </lineage>
</organism>
<evidence type="ECO:0000313" key="7">
    <source>
        <dbReference type="EMBL" id="MBM3276038.1"/>
    </source>
</evidence>
<evidence type="ECO:0000256" key="5">
    <source>
        <dbReference type="ARBA" id="ARBA00022839"/>
    </source>
</evidence>
<dbReference type="Gene3D" id="3.60.21.10">
    <property type="match status" value="1"/>
</dbReference>
<dbReference type="PIRSF" id="PIRSF033093">
    <property type="entry name" value="UCP_ML1119"/>
    <property type="match status" value="1"/>
</dbReference>
<evidence type="ECO:0000256" key="3">
    <source>
        <dbReference type="ARBA" id="ARBA00022722"/>
    </source>
</evidence>
<evidence type="ECO:0000256" key="2">
    <source>
        <dbReference type="ARBA" id="ARBA00013365"/>
    </source>
</evidence>
<accession>A0A937X579</accession>
<feature type="domain" description="Calcineurin-like phosphoesterase" evidence="6">
    <location>
        <begin position="3"/>
        <end position="192"/>
    </location>
</feature>
<keyword evidence="3" id="KW-0540">Nuclease</keyword>
<keyword evidence="4" id="KW-0378">Hydrolase</keyword>
<dbReference type="Pfam" id="PF00149">
    <property type="entry name" value="Metallophos"/>
    <property type="match status" value="1"/>
</dbReference>
<keyword evidence="5 7" id="KW-0269">Exonuclease</keyword>
<sequence length="361" mass="39486">MVKFLHTADWQFGMKARDVAAKGGDIRRVRLDTLGVAADVARDRGADFVLLAGDVFEDNQVDSQLVYDVLRQLERFSCPVYVLPGNHDHAGPGSVYERPAFASRARHVHLLLEPRAVREGAAVLLPAPIKSRTSSADPTAGLGDLSSEDGIRIGVAHGSLKIENKYKPDDFPIRLDAAAVERLDYLALGHWHSFYQPDARTVYSGTPETTKFGEKDSGTAAWVEIDSPGAVPRIERVSLGNLTWEQWDDAIDGNPQGLLDSWRNRVDALADPGRVLARLAPAGRAPADFRLQVEEFAAWARARLFYLDLRLAGLEPVLDAEAVRLAVASHPLLSGLLDDAERLEGGDLRQKLIAFAGDRSS</sequence>